<dbReference type="Pfam" id="PF05368">
    <property type="entry name" value="NmrA"/>
    <property type="match status" value="1"/>
</dbReference>
<dbReference type="PANTHER" id="PTHR47129">
    <property type="entry name" value="QUINONE OXIDOREDUCTASE 2"/>
    <property type="match status" value="1"/>
</dbReference>
<reference evidence="2 3" key="1">
    <citation type="submission" date="2022-05" db="EMBL/GenBank/DDBJ databases">
        <title>Flavobacterium sp., isolated from activated sludge.</title>
        <authorList>
            <person name="Ran Q."/>
        </authorList>
    </citation>
    <scope>NUCLEOTIDE SEQUENCE [LARGE SCALE GENOMIC DNA]</scope>
    <source>
        <strain evidence="2 3">HXWNR69</strain>
    </source>
</reference>
<dbReference type="Gene3D" id="3.40.50.720">
    <property type="entry name" value="NAD(P)-binding Rossmann-like Domain"/>
    <property type="match status" value="1"/>
</dbReference>
<dbReference type="CDD" id="cd05269">
    <property type="entry name" value="TMR_SDR_a"/>
    <property type="match status" value="1"/>
</dbReference>
<dbReference type="SUPFAM" id="SSF51735">
    <property type="entry name" value="NAD(P)-binding Rossmann-fold domains"/>
    <property type="match status" value="1"/>
</dbReference>
<dbReference type="Gene3D" id="3.90.25.10">
    <property type="entry name" value="UDP-galactose 4-epimerase, domain 1"/>
    <property type="match status" value="1"/>
</dbReference>
<evidence type="ECO:0000259" key="1">
    <source>
        <dbReference type="Pfam" id="PF05368"/>
    </source>
</evidence>
<protein>
    <submittedName>
        <fullName evidence="2">SDR family oxidoreductase</fullName>
    </submittedName>
</protein>
<evidence type="ECO:0000313" key="2">
    <source>
        <dbReference type="EMBL" id="MCL9769225.1"/>
    </source>
</evidence>
<feature type="domain" description="NmrA-like" evidence="1">
    <location>
        <begin position="2"/>
        <end position="237"/>
    </location>
</feature>
<dbReference type="RefSeq" id="WP_250579847.1">
    <property type="nucleotide sequence ID" value="NZ_JAMLJN010000001.1"/>
</dbReference>
<dbReference type="Proteomes" id="UP001203342">
    <property type="component" value="Unassembled WGS sequence"/>
</dbReference>
<dbReference type="EMBL" id="JAMLJN010000001">
    <property type="protein sequence ID" value="MCL9769225.1"/>
    <property type="molecule type" value="Genomic_DNA"/>
</dbReference>
<evidence type="ECO:0000313" key="3">
    <source>
        <dbReference type="Proteomes" id="UP001203342"/>
    </source>
</evidence>
<keyword evidence="3" id="KW-1185">Reference proteome</keyword>
<sequence length="290" mass="31674">MNKILITGATGNLGKAVANELIAKGVTNVSVMARDLQKAEEFKAKGVEVVYGDYNDYDSLVKAFTNVDTLYFVSASDVTQRYTQQENVVKAAAEAGVKHIIYTSAQRKREDGTSVIAFVIEADLHTEALIKESGMTYTILKHGLYAELLPLFMGESVIETGVVYLPAGMGKAAYISRNDLAIAGATIITTEGHENKTYEFGGATAYSFQDIADMLTELSGKTIEYVNPTAEEFAQQMKEYGLTNEEIDEAAGFCIAIAQDEFDFPSPTVEQLIGRPTTSIKDFLKKTYTL</sequence>
<dbReference type="InterPro" id="IPR036291">
    <property type="entry name" value="NAD(P)-bd_dom_sf"/>
</dbReference>
<accession>A0ABT0TE19</accession>
<organism evidence="2 3">
    <name type="scientific">Flavobacterium fragile</name>
    <dbReference type="NCBI Taxonomy" id="2949085"/>
    <lineage>
        <taxon>Bacteria</taxon>
        <taxon>Pseudomonadati</taxon>
        <taxon>Bacteroidota</taxon>
        <taxon>Flavobacteriia</taxon>
        <taxon>Flavobacteriales</taxon>
        <taxon>Flavobacteriaceae</taxon>
        <taxon>Flavobacterium</taxon>
    </lineage>
</organism>
<proteinExistence type="predicted"/>
<name>A0ABT0TE19_9FLAO</name>
<comment type="caution">
    <text evidence="2">The sequence shown here is derived from an EMBL/GenBank/DDBJ whole genome shotgun (WGS) entry which is preliminary data.</text>
</comment>
<dbReference type="InterPro" id="IPR008030">
    <property type="entry name" value="NmrA-like"/>
</dbReference>
<dbReference type="InterPro" id="IPR052718">
    <property type="entry name" value="NmrA-type_oxidoreductase"/>
</dbReference>
<dbReference type="PANTHER" id="PTHR47129:SF1">
    <property type="entry name" value="NMRA-LIKE DOMAIN-CONTAINING PROTEIN"/>
    <property type="match status" value="1"/>
</dbReference>
<gene>
    <name evidence="2" type="ORF">NAT47_02250</name>
</gene>